<evidence type="ECO:0000313" key="2">
    <source>
        <dbReference type="Proteomes" id="UP001642501"/>
    </source>
</evidence>
<dbReference type="Proteomes" id="UP001642501">
    <property type="component" value="Unassembled WGS sequence"/>
</dbReference>
<keyword evidence="2" id="KW-1185">Reference proteome</keyword>
<dbReference type="EMBL" id="CAWUOM010000068">
    <property type="protein sequence ID" value="CAK7270095.1"/>
    <property type="molecule type" value="Genomic_DNA"/>
</dbReference>
<feature type="non-terminal residue" evidence="1">
    <location>
        <position position="118"/>
    </location>
</feature>
<sequence>MGDQDENDPGHLSSSDQDLLLTTELGFVKQASINGLLPPGCSKPPTNLEELKMRFARARESPPPLEEYYKKYVEMVDEAFIAANCITNLLKFHNNKGYIQKFDVPFTGYPKNVGFNNG</sequence>
<protein>
    <submittedName>
        <fullName evidence="1">Uncharacterized protein</fullName>
    </submittedName>
</protein>
<comment type="caution">
    <text evidence="1">The sequence shown here is derived from an EMBL/GenBank/DDBJ whole genome shotgun (WGS) entry which is preliminary data.</text>
</comment>
<gene>
    <name evidence="1" type="ORF">SEPCBS57363_003930</name>
</gene>
<evidence type="ECO:0000313" key="1">
    <source>
        <dbReference type="EMBL" id="CAK7270095.1"/>
    </source>
</evidence>
<proteinExistence type="predicted"/>
<name>A0ABP0DPC1_9PEZI</name>
<reference evidence="1 2" key="1">
    <citation type="submission" date="2024-01" db="EMBL/GenBank/DDBJ databases">
        <authorList>
            <person name="Allen C."/>
            <person name="Tagirdzhanova G."/>
        </authorList>
    </citation>
    <scope>NUCLEOTIDE SEQUENCE [LARGE SCALE GENOMIC DNA]</scope>
    <source>
        <strain evidence="1 2">CBS 573.63</strain>
    </source>
</reference>
<accession>A0ABP0DPC1</accession>
<organism evidence="1 2">
    <name type="scientific">Sporothrix epigloea</name>
    <dbReference type="NCBI Taxonomy" id="1892477"/>
    <lineage>
        <taxon>Eukaryota</taxon>
        <taxon>Fungi</taxon>
        <taxon>Dikarya</taxon>
        <taxon>Ascomycota</taxon>
        <taxon>Pezizomycotina</taxon>
        <taxon>Sordariomycetes</taxon>
        <taxon>Sordariomycetidae</taxon>
        <taxon>Ophiostomatales</taxon>
        <taxon>Ophiostomataceae</taxon>
        <taxon>Sporothrix</taxon>
    </lineage>
</organism>